<proteinExistence type="predicted"/>
<dbReference type="EMBL" id="CP050485">
    <property type="protein sequence ID" value="QOG26814.1"/>
    <property type="molecule type" value="Genomic_DNA"/>
</dbReference>
<sequence length="206" mass="21841">MAETYGFSTLSTRVLKTDLTPDTSKQIRVLEGKQKEGGPTAFDLTGLSKEIQKVFAGDREYWIAAKGTGTVAANFGLLDVPVAIEQELLGLVTFGDDGGIDGFGDKTEPPYVATVAEAEDLYGEPVAFAMLAGKFNRDGYSLATKNDEDFTPEAGEYVFNAITRDITIGEKTEKMKVLRAFGAENVASLKTAVLGGPVTPPSGGGE</sequence>
<dbReference type="Pfam" id="PF04630">
    <property type="entry name" value="Phage_TTP_1"/>
    <property type="match status" value="1"/>
</dbReference>
<evidence type="ECO:0000313" key="1">
    <source>
        <dbReference type="EMBL" id="QOG26814.1"/>
    </source>
</evidence>
<name>A0AAE7MNQ0_ENTGA</name>
<dbReference type="AlphaFoldDB" id="A0AAE7MNQ0"/>
<dbReference type="Proteomes" id="UP000516696">
    <property type="component" value="Chromosome"/>
</dbReference>
<gene>
    <name evidence="1" type="ORF">EGM181_05855</name>
</gene>
<accession>A0AAE7MNQ0</accession>
<dbReference type="InterPro" id="IPR006724">
    <property type="entry name" value="Phage_TTP"/>
</dbReference>
<reference evidence="1 2" key="1">
    <citation type="submission" date="2020-03" db="EMBL/GenBank/DDBJ databases">
        <title>Characterization of ganglioside-mimicking enterococci.</title>
        <authorList>
            <person name="Patry R.T."/>
            <person name="Nothaft H."/>
            <person name="Bridger R."/>
            <person name="Shajahan A."/>
            <person name="Huynh S."/>
            <person name="Sanchez S."/>
            <person name="Azadi P."/>
            <person name="Cooper K."/>
            <person name="Miller W.G."/>
            <person name="Parker C.T."/>
            <person name="Wells L."/>
            <person name="Szymanski C.M."/>
        </authorList>
    </citation>
    <scope>NUCLEOTIDE SEQUENCE [LARGE SCALE GENOMIC DNA]</scope>
    <source>
        <strain evidence="1 2">EGM181</strain>
    </source>
</reference>
<organism evidence="1 2">
    <name type="scientific">Enterococcus gallinarum</name>
    <dbReference type="NCBI Taxonomy" id="1353"/>
    <lineage>
        <taxon>Bacteria</taxon>
        <taxon>Bacillati</taxon>
        <taxon>Bacillota</taxon>
        <taxon>Bacilli</taxon>
        <taxon>Lactobacillales</taxon>
        <taxon>Enterococcaceae</taxon>
        <taxon>Enterococcus</taxon>
    </lineage>
</organism>
<dbReference type="RefSeq" id="WP_113850022.1">
    <property type="nucleotide sequence ID" value="NZ_CP050485.1"/>
</dbReference>
<evidence type="ECO:0000313" key="2">
    <source>
        <dbReference type="Proteomes" id="UP000516696"/>
    </source>
</evidence>
<protein>
    <submittedName>
        <fullName evidence="1">Phage tail protein</fullName>
    </submittedName>
</protein>